<keyword evidence="1" id="KW-1133">Transmembrane helix</keyword>
<evidence type="ECO:0000256" key="1">
    <source>
        <dbReference type="SAM" id="Phobius"/>
    </source>
</evidence>
<keyword evidence="1" id="KW-0812">Transmembrane</keyword>
<reference evidence="2" key="2">
    <citation type="submission" date="2020-09" db="EMBL/GenBank/DDBJ databases">
        <authorList>
            <person name="Sun Q."/>
            <person name="Zhou Y."/>
        </authorList>
    </citation>
    <scope>NUCLEOTIDE SEQUENCE</scope>
    <source>
        <strain evidence="2">CGMCC 1.15343</strain>
    </source>
</reference>
<proteinExistence type="predicted"/>
<keyword evidence="1" id="KW-0472">Membrane</keyword>
<sequence>MQNLYVYIIAVVLVAIFLLYHELKRANRKRLPLRILAVITASAALLFFIVPLKYEETLTTDPNTMNILTAGVVPASLGKEIYYTSDSSVLKEVGKDKVTYIPDLLYYLAGHPEVNGLNVYGYGLPGHTLDELDDKVVNFKPAETPDGIVFCNWVRILPASEVLRVQGTYNNTKDAPVKLLLEGLGTKLDSLIIPAKQQLTFDLTAQPRQTGRAIYRLLTMQGDKEIGSSDIPFEVIERPMVKVLVLAASPDFEFKFLRNWLHDHNYPAFFRTRISKDIFSTEQVNLESTESANITAATFKKYDLVIADDEELANLGALNGALQQELNNGLGLLIRLSEAKALSNFSQTFKLSATQDSITTTVIPVLEAEKLKPVPIDQPLYIGQKSTQLPLVADTRGRILASTALRGNGRVTATTLPATYNWVLNASAADYASYWSALINNTARKTSQEFSWQIAPALPLRGEQVELIFQEVMDKNPPQVMLNGRALNTQQHLVLPFYWQASHQATTGGWQSFSTTGGHKQAIYIFKSDDWKSVKAYERLKLNMDYQQKQVKERIPDEKTSKQIEKTVSRWIFFAFFLISMGFLWFETKILQ</sequence>
<feature type="transmembrane region" description="Helical" evidence="1">
    <location>
        <begin position="35"/>
        <end position="54"/>
    </location>
</feature>
<comment type="caution">
    <text evidence="2">The sequence shown here is derived from an EMBL/GenBank/DDBJ whole genome shotgun (WGS) entry which is preliminary data.</text>
</comment>
<dbReference type="AlphaFoldDB" id="A0A916U4H5"/>
<evidence type="ECO:0000313" key="2">
    <source>
        <dbReference type="EMBL" id="GGC59410.1"/>
    </source>
</evidence>
<dbReference type="RefSeq" id="WP_188625884.1">
    <property type="nucleotide sequence ID" value="NZ_BMIL01000003.1"/>
</dbReference>
<feature type="transmembrane region" description="Helical" evidence="1">
    <location>
        <begin position="6"/>
        <end position="23"/>
    </location>
</feature>
<accession>A0A916U4H5</accession>
<keyword evidence="3" id="KW-1185">Reference proteome</keyword>
<dbReference type="Proteomes" id="UP000651668">
    <property type="component" value="Unassembled WGS sequence"/>
</dbReference>
<organism evidence="2 3">
    <name type="scientific">Pedobacter quisquiliarum</name>
    <dbReference type="NCBI Taxonomy" id="1834438"/>
    <lineage>
        <taxon>Bacteria</taxon>
        <taxon>Pseudomonadati</taxon>
        <taxon>Bacteroidota</taxon>
        <taxon>Sphingobacteriia</taxon>
        <taxon>Sphingobacteriales</taxon>
        <taxon>Sphingobacteriaceae</taxon>
        <taxon>Pedobacter</taxon>
    </lineage>
</organism>
<name>A0A916U4H5_9SPHI</name>
<reference evidence="2" key="1">
    <citation type="journal article" date="2014" name="Int. J. Syst. Evol. Microbiol.">
        <title>Complete genome sequence of Corynebacterium casei LMG S-19264T (=DSM 44701T), isolated from a smear-ripened cheese.</title>
        <authorList>
            <consortium name="US DOE Joint Genome Institute (JGI-PGF)"/>
            <person name="Walter F."/>
            <person name="Albersmeier A."/>
            <person name="Kalinowski J."/>
            <person name="Ruckert C."/>
        </authorList>
    </citation>
    <scope>NUCLEOTIDE SEQUENCE</scope>
    <source>
        <strain evidence="2">CGMCC 1.15343</strain>
    </source>
</reference>
<gene>
    <name evidence="2" type="ORF">GCM10011387_11350</name>
</gene>
<dbReference type="EMBL" id="BMIL01000003">
    <property type="protein sequence ID" value="GGC59410.1"/>
    <property type="molecule type" value="Genomic_DNA"/>
</dbReference>
<protein>
    <submittedName>
        <fullName evidence="2">Uncharacterized protein</fullName>
    </submittedName>
</protein>
<evidence type="ECO:0000313" key="3">
    <source>
        <dbReference type="Proteomes" id="UP000651668"/>
    </source>
</evidence>
<feature type="transmembrane region" description="Helical" evidence="1">
    <location>
        <begin position="568"/>
        <end position="586"/>
    </location>
</feature>